<dbReference type="Gene3D" id="3.40.5.10">
    <property type="entry name" value="Ribosomal protein L9, N-terminal domain"/>
    <property type="match status" value="1"/>
</dbReference>
<keyword evidence="2 7" id="KW-0699">rRNA-binding</keyword>
<dbReference type="SUPFAM" id="SSF55658">
    <property type="entry name" value="L9 N-domain-like"/>
    <property type="match status" value="1"/>
</dbReference>
<dbReference type="Gene3D" id="3.10.430.100">
    <property type="entry name" value="Ribosomal protein L9, C-terminal domain"/>
    <property type="match status" value="1"/>
</dbReference>
<dbReference type="RefSeq" id="WP_009502888.1">
    <property type="nucleotide sequence ID" value="NZ_LIGK01000005.1"/>
</dbReference>
<dbReference type="InterPro" id="IPR020070">
    <property type="entry name" value="Ribosomal_bL9_N"/>
</dbReference>
<organism evidence="11 12">
    <name type="scientific">Salipiger aestuarii</name>
    <dbReference type="NCBI Taxonomy" id="568098"/>
    <lineage>
        <taxon>Bacteria</taxon>
        <taxon>Pseudomonadati</taxon>
        <taxon>Pseudomonadota</taxon>
        <taxon>Alphaproteobacteria</taxon>
        <taxon>Rhodobacterales</taxon>
        <taxon>Roseobacteraceae</taxon>
        <taxon>Salipiger</taxon>
    </lineage>
</organism>
<dbReference type="NCBIfam" id="TIGR00158">
    <property type="entry name" value="L9"/>
    <property type="match status" value="1"/>
</dbReference>
<dbReference type="GO" id="GO:1990904">
    <property type="term" value="C:ribonucleoprotein complex"/>
    <property type="evidence" value="ECO:0007669"/>
    <property type="project" value="UniProtKB-KW"/>
</dbReference>
<dbReference type="GO" id="GO:0019843">
    <property type="term" value="F:rRNA binding"/>
    <property type="evidence" value="ECO:0007669"/>
    <property type="project" value="UniProtKB-UniRule"/>
</dbReference>
<feature type="coiled-coil region" evidence="8">
    <location>
        <begin position="37"/>
        <end position="71"/>
    </location>
</feature>
<dbReference type="GO" id="GO:0006412">
    <property type="term" value="P:translation"/>
    <property type="evidence" value="ECO:0007669"/>
    <property type="project" value="UniProtKB-UniRule"/>
</dbReference>
<evidence type="ECO:0000256" key="5">
    <source>
        <dbReference type="ARBA" id="ARBA00023274"/>
    </source>
</evidence>
<dbReference type="InterPro" id="IPR036935">
    <property type="entry name" value="Ribosomal_bL9_N_sf"/>
</dbReference>
<evidence type="ECO:0000256" key="7">
    <source>
        <dbReference type="HAMAP-Rule" id="MF_00503"/>
    </source>
</evidence>
<gene>
    <name evidence="7" type="primary">rplI</name>
    <name evidence="11" type="ORF">ATI53_10376</name>
</gene>
<protein>
    <recommendedName>
        <fullName evidence="6 7">Large ribosomal subunit protein bL9</fullName>
    </recommendedName>
</protein>
<dbReference type="PROSITE" id="PS00651">
    <property type="entry name" value="RIBOSOMAL_L9"/>
    <property type="match status" value="1"/>
</dbReference>
<dbReference type="GO" id="GO:0005840">
    <property type="term" value="C:ribosome"/>
    <property type="evidence" value="ECO:0007669"/>
    <property type="project" value="UniProtKB-KW"/>
</dbReference>
<keyword evidence="8" id="KW-0175">Coiled coil</keyword>
<accession>A0A327XYN4</accession>
<evidence type="ECO:0000259" key="10">
    <source>
        <dbReference type="PROSITE" id="PS00651"/>
    </source>
</evidence>
<dbReference type="InterPro" id="IPR020069">
    <property type="entry name" value="Ribosomal_bL9_C"/>
</dbReference>
<dbReference type="Proteomes" id="UP000249165">
    <property type="component" value="Unassembled WGS sequence"/>
</dbReference>
<dbReference type="AlphaFoldDB" id="A0A327XYN4"/>
<feature type="compositionally biased region" description="Basic and acidic residues" evidence="9">
    <location>
        <begin position="197"/>
        <end position="207"/>
    </location>
</feature>
<comment type="similarity">
    <text evidence="1 7">Belongs to the bacterial ribosomal protein bL9 family.</text>
</comment>
<dbReference type="InterPro" id="IPR020594">
    <property type="entry name" value="Ribosomal_bL9_bac/chp"/>
</dbReference>
<keyword evidence="4 7" id="KW-0689">Ribosomal protein</keyword>
<evidence type="ECO:0000256" key="6">
    <source>
        <dbReference type="ARBA" id="ARBA00035292"/>
    </source>
</evidence>
<dbReference type="EMBL" id="QLMG01000037">
    <property type="protein sequence ID" value="RAK13261.1"/>
    <property type="molecule type" value="Genomic_DNA"/>
</dbReference>
<sequence>MQVILLERVAKLGQMGDVVDVKPGFARNYLLLQGKALTASKENIASFEAQKAQFEARNLETKKEAESLASKLDGQQFVVIRSASDGGNLYGSVTTRDIADIATEEGFSIDRKQVIIRLPIKELGLHEVEVHLHPEVMCVVEINVARSPEEAELQASGKSIQELAAEEEAQAEFEISELFDDIGGAADDDESDLVETPEGRAAEARED</sequence>
<evidence type="ECO:0000256" key="3">
    <source>
        <dbReference type="ARBA" id="ARBA00022884"/>
    </source>
</evidence>
<dbReference type="HAMAP" id="MF_00503">
    <property type="entry name" value="Ribosomal_bL9"/>
    <property type="match status" value="1"/>
</dbReference>
<dbReference type="InterPro" id="IPR000244">
    <property type="entry name" value="Ribosomal_bL9"/>
</dbReference>
<evidence type="ECO:0000313" key="11">
    <source>
        <dbReference type="EMBL" id="RAK13261.1"/>
    </source>
</evidence>
<dbReference type="InterPro" id="IPR036791">
    <property type="entry name" value="Ribosomal_bL9_C_sf"/>
</dbReference>
<evidence type="ECO:0000313" key="12">
    <source>
        <dbReference type="Proteomes" id="UP000249165"/>
    </source>
</evidence>
<keyword evidence="3 7" id="KW-0694">RNA-binding</keyword>
<keyword evidence="5 7" id="KW-0687">Ribonucleoprotein</keyword>
<dbReference type="Pfam" id="PF03948">
    <property type="entry name" value="Ribosomal_L9_C"/>
    <property type="match status" value="1"/>
</dbReference>
<feature type="domain" description="Ribosomal protein L9" evidence="10">
    <location>
        <begin position="13"/>
        <end position="40"/>
    </location>
</feature>
<comment type="function">
    <text evidence="7">Binds to the 23S rRNA.</text>
</comment>
<evidence type="ECO:0000256" key="1">
    <source>
        <dbReference type="ARBA" id="ARBA00010605"/>
    </source>
</evidence>
<dbReference type="SUPFAM" id="SSF55653">
    <property type="entry name" value="Ribosomal protein L9 C-domain"/>
    <property type="match status" value="1"/>
</dbReference>
<reference evidence="11 12" key="1">
    <citation type="submission" date="2018-06" db="EMBL/GenBank/DDBJ databases">
        <title>Genomic Encyclopedia of Archaeal and Bacterial Type Strains, Phase II (KMG-II): from individual species to whole genera.</title>
        <authorList>
            <person name="Goeker M."/>
        </authorList>
    </citation>
    <scope>NUCLEOTIDE SEQUENCE [LARGE SCALE GENOMIC DNA]</scope>
    <source>
        <strain evidence="11 12">DSM 22011</strain>
    </source>
</reference>
<evidence type="ECO:0000256" key="2">
    <source>
        <dbReference type="ARBA" id="ARBA00022730"/>
    </source>
</evidence>
<dbReference type="PANTHER" id="PTHR21368">
    <property type="entry name" value="50S RIBOSOMAL PROTEIN L9"/>
    <property type="match status" value="1"/>
</dbReference>
<feature type="region of interest" description="Disordered" evidence="9">
    <location>
        <begin position="179"/>
        <end position="207"/>
    </location>
</feature>
<dbReference type="GO" id="GO:0003735">
    <property type="term" value="F:structural constituent of ribosome"/>
    <property type="evidence" value="ECO:0007669"/>
    <property type="project" value="InterPro"/>
</dbReference>
<feature type="compositionally biased region" description="Acidic residues" evidence="9">
    <location>
        <begin position="179"/>
        <end position="195"/>
    </location>
</feature>
<evidence type="ECO:0000256" key="4">
    <source>
        <dbReference type="ARBA" id="ARBA00022980"/>
    </source>
</evidence>
<dbReference type="Pfam" id="PF01281">
    <property type="entry name" value="Ribosomal_L9_N"/>
    <property type="match status" value="1"/>
</dbReference>
<dbReference type="InterPro" id="IPR009027">
    <property type="entry name" value="Ribosomal_bL9/RNase_H1_N"/>
</dbReference>
<evidence type="ECO:0000256" key="8">
    <source>
        <dbReference type="SAM" id="Coils"/>
    </source>
</evidence>
<proteinExistence type="inferred from homology"/>
<comment type="caution">
    <text evidence="11">The sequence shown here is derived from an EMBL/GenBank/DDBJ whole genome shotgun (WGS) entry which is preliminary data.</text>
</comment>
<name>A0A327XYN4_9RHOB</name>
<evidence type="ECO:0000256" key="9">
    <source>
        <dbReference type="SAM" id="MobiDB-lite"/>
    </source>
</evidence>
<dbReference type="OrthoDB" id="9788336at2"/>
<keyword evidence="12" id="KW-1185">Reference proteome</keyword>